<dbReference type="AlphaFoldDB" id="A0AA51YJU8"/>
<sequence length="319" mass="32284">MIIVLAAIASAIFMGINIGGNNAAASMGAAYGAKARTKKQAVTLIAIFSLLGAVISGGDVIETLGKGIVPGNTITLTAAIIAITAAALSIFIGNVLKVPVSASQSTVGAIIGIGIFFGVLDIQLITQIAGWWIVTPALAFILAYLSGKYIHPKVLLWLIDHESEAQIRKTIAKLLTVTGCYVAYSAGANNAANAVGPLVGAGFMDQTTGSIVGGIALGVGAILIGGRVLQTVGTEITELCTIRAVFIEAIAAIIVHAASYSGIPVALGQIVPAAVIGIGCANEGINTIRNGTVKRIVVMWVASPLIAGLIAYSAISLIS</sequence>
<comment type="function">
    <text evidence="1">Potential transporter for phosphate.</text>
</comment>
<evidence type="ECO:0000256" key="5">
    <source>
        <dbReference type="ARBA" id="ARBA00022592"/>
    </source>
</evidence>
<feature type="transmembrane region" description="Helical" evidence="9">
    <location>
        <begin position="73"/>
        <end position="96"/>
    </location>
</feature>
<evidence type="ECO:0000256" key="1">
    <source>
        <dbReference type="ARBA" id="ARBA00001981"/>
    </source>
</evidence>
<feature type="transmembrane region" description="Helical" evidence="9">
    <location>
        <begin position="266"/>
        <end position="285"/>
    </location>
</feature>
<reference evidence="10" key="1">
    <citation type="submission" date="2023-08" db="EMBL/GenBank/DDBJ databases">
        <title>Methanolobus mangrovi sp. nov. and Methanolobus sediminis sp. nov, two novel methylotrophic methanogens isolated from mangrove sediments in China.</title>
        <authorList>
            <person name="Zhou J."/>
        </authorList>
    </citation>
    <scope>NUCLEOTIDE SEQUENCE</scope>
    <source>
        <strain evidence="10">FTZ2</strain>
    </source>
</reference>
<feature type="transmembrane region" description="Helical" evidence="9">
    <location>
        <begin position="129"/>
        <end position="147"/>
    </location>
</feature>
<keyword evidence="8 9" id="KW-0472">Membrane</keyword>
<comment type="subcellular location">
    <subcellularLocation>
        <location evidence="2">Membrane</location>
        <topology evidence="2">Multi-pass membrane protein</topology>
    </subcellularLocation>
</comment>
<feature type="transmembrane region" description="Helical" evidence="9">
    <location>
        <begin position="241"/>
        <end position="260"/>
    </location>
</feature>
<gene>
    <name evidence="10" type="ORF">RE476_01490</name>
</gene>
<evidence type="ECO:0000256" key="3">
    <source>
        <dbReference type="ARBA" id="ARBA00009916"/>
    </source>
</evidence>
<keyword evidence="4" id="KW-0813">Transport</keyword>
<dbReference type="GO" id="GO:0016020">
    <property type="term" value="C:membrane"/>
    <property type="evidence" value="ECO:0007669"/>
    <property type="project" value="UniProtKB-SubCell"/>
</dbReference>
<feature type="transmembrane region" description="Helical" evidence="9">
    <location>
        <begin position="297"/>
        <end position="318"/>
    </location>
</feature>
<dbReference type="PANTHER" id="PTHR11101:SF80">
    <property type="entry name" value="PHOSPHATE TRANSPORTER"/>
    <property type="match status" value="1"/>
</dbReference>
<feature type="transmembrane region" description="Helical" evidence="9">
    <location>
        <begin position="42"/>
        <end position="61"/>
    </location>
</feature>
<evidence type="ECO:0000256" key="8">
    <source>
        <dbReference type="ARBA" id="ARBA00023136"/>
    </source>
</evidence>
<dbReference type="InterPro" id="IPR001204">
    <property type="entry name" value="Phos_transporter"/>
</dbReference>
<keyword evidence="5" id="KW-0592">Phosphate transport</keyword>
<dbReference type="KEGG" id="mmav:RE476_01490"/>
<keyword evidence="11" id="KW-1185">Reference proteome</keyword>
<evidence type="ECO:0000256" key="6">
    <source>
        <dbReference type="ARBA" id="ARBA00022692"/>
    </source>
</evidence>
<dbReference type="EMBL" id="CP133594">
    <property type="protein sequence ID" value="WMW22519.1"/>
    <property type="molecule type" value="Genomic_DNA"/>
</dbReference>
<dbReference type="Proteomes" id="UP001183006">
    <property type="component" value="Chromosome"/>
</dbReference>
<dbReference type="RefSeq" id="WP_309308514.1">
    <property type="nucleotide sequence ID" value="NZ_CP133594.1"/>
</dbReference>
<evidence type="ECO:0000256" key="7">
    <source>
        <dbReference type="ARBA" id="ARBA00022989"/>
    </source>
</evidence>
<comment type="similarity">
    <text evidence="3">Belongs to the inorganic phosphate transporter (PiT) (TC 2.A.20) family.</text>
</comment>
<evidence type="ECO:0000256" key="9">
    <source>
        <dbReference type="SAM" id="Phobius"/>
    </source>
</evidence>
<accession>A0AA51YJU8</accession>
<dbReference type="GeneID" id="84228773"/>
<evidence type="ECO:0000256" key="2">
    <source>
        <dbReference type="ARBA" id="ARBA00004141"/>
    </source>
</evidence>
<evidence type="ECO:0000313" key="10">
    <source>
        <dbReference type="EMBL" id="WMW22519.1"/>
    </source>
</evidence>
<protein>
    <submittedName>
        <fullName evidence="10">Anion permease</fullName>
    </submittedName>
</protein>
<dbReference type="GO" id="GO:0005315">
    <property type="term" value="F:phosphate transmembrane transporter activity"/>
    <property type="evidence" value="ECO:0007669"/>
    <property type="project" value="InterPro"/>
</dbReference>
<feature type="transmembrane region" description="Helical" evidence="9">
    <location>
        <begin position="102"/>
        <end position="122"/>
    </location>
</feature>
<evidence type="ECO:0000256" key="4">
    <source>
        <dbReference type="ARBA" id="ARBA00022448"/>
    </source>
</evidence>
<proteinExistence type="inferred from homology"/>
<keyword evidence="7 9" id="KW-1133">Transmembrane helix</keyword>
<evidence type="ECO:0000313" key="11">
    <source>
        <dbReference type="Proteomes" id="UP001183006"/>
    </source>
</evidence>
<dbReference type="GO" id="GO:0035435">
    <property type="term" value="P:phosphate ion transmembrane transport"/>
    <property type="evidence" value="ECO:0007669"/>
    <property type="project" value="TreeGrafter"/>
</dbReference>
<keyword evidence="6 9" id="KW-0812">Transmembrane</keyword>
<dbReference type="Pfam" id="PF01384">
    <property type="entry name" value="PHO4"/>
    <property type="match status" value="1"/>
</dbReference>
<organism evidence="10 11">
    <name type="scientific">Methanolobus mangrovi</name>
    <dbReference type="NCBI Taxonomy" id="3072977"/>
    <lineage>
        <taxon>Archaea</taxon>
        <taxon>Methanobacteriati</taxon>
        <taxon>Methanobacteriota</taxon>
        <taxon>Stenosarchaea group</taxon>
        <taxon>Methanomicrobia</taxon>
        <taxon>Methanosarcinales</taxon>
        <taxon>Methanosarcinaceae</taxon>
        <taxon>Methanolobus</taxon>
    </lineage>
</organism>
<dbReference type="PANTHER" id="PTHR11101">
    <property type="entry name" value="PHOSPHATE TRANSPORTER"/>
    <property type="match status" value="1"/>
</dbReference>
<name>A0AA51YJU8_9EURY</name>
<feature type="transmembrane region" description="Helical" evidence="9">
    <location>
        <begin position="211"/>
        <end position="229"/>
    </location>
</feature>